<feature type="non-terminal residue" evidence="1">
    <location>
        <position position="1"/>
    </location>
</feature>
<dbReference type="STRING" id="112090.W4GV71"/>
<proteinExistence type="predicted"/>
<dbReference type="Gene3D" id="1.25.40.20">
    <property type="entry name" value="Ankyrin repeat-containing domain"/>
    <property type="match status" value="1"/>
</dbReference>
<accession>W4GV71</accession>
<dbReference type="AlphaFoldDB" id="W4GV71"/>
<dbReference type="OrthoDB" id="194358at2759"/>
<reference evidence="1" key="1">
    <citation type="submission" date="2013-12" db="EMBL/GenBank/DDBJ databases">
        <title>The Genome Sequence of Aphanomyces astaci APO3.</title>
        <authorList>
            <consortium name="The Broad Institute Genomics Platform"/>
            <person name="Russ C."/>
            <person name="Tyler B."/>
            <person name="van West P."/>
            <person name="Dieguez-Uribeondo J."/>
            <person name="Young S.K."/>
            <person name="Zeng Q."/>
            <person name="Gargeya S."/>
            <person name="Fitzgerald M."/>
            <person name="Abouelleil A."/>
            <person name="Alvarado L."/>
            <person name="Chapman S.B."/>
            <person name="Gainer-Dewar J."/>
            <person name="Goldberg J."/>
            <person name="Griggs A."/>
            <person name="Gujja S."/>
            <person name="Hansen M."/>
            <person name="Howarth C."/>
            <person name="Imamovic A."/>
            <person name="Ireland A."/>
            <person name="Larimer J."/>
            <person name="McCowan C."/>
            <person name="Murphy C."/>
            <person name="Pearson M."/>
            <person name="Poon T.W."/>
            <person name="Priest M."/>
            <person name="Roberts A."/>
            <person name="Saif S."/>
            <person name="Shea T."/>
            <person name="Sykes S."/>
            <person name="Wortman J."/>
            <person name="Nusbaum C."/>
            <person name="Birren B."/>
        </authorList>
    </citation>
    <scope>NUCLEOTIDE SEQUENCE [LARGE SCALE GENOMIC DNA]</scope>
    <source>
        <strain evidence="1">APO3</strain>
    </source>
</reference>
<sequence>MTSFKELIEDGQDALTNLRNLTLNDGPPAMTTTVDDASMLRTYTASLERKLLELLQEKERDAAVCKASAECTFAKNNAGRVLVAIFDHVMSAKVEALKTWWETGSIQTRSGPGHWRLDPRTLRDKRGYNLLHVTVDRNLAKESAKVAQIELLVNTMGFDVNSTDLVGRTSLHHAAINGYEEAVKCLLAKTSCNPLWRDKAGMTALSAVQQITGASETMIQALLAAEKRENDAQASVPSAWRTHGEAWTSLHCIMRLERYVDRGHERRFQQCTAKLRHAMDSYSSTQHVPFDAMIRESGLLEMLDAAIDDSTIEHDEYKALVTIEASGFSIYAPVDQVTYPHGSWVNWLQRSLLRRQRASTGERYTWYYAALFQAQMHELPGVLDVQQGRASVEYSSEFAVCLPLVNPIFIQGQSYWAITEQDTSLPNTLALDRPFEGKTARSVKGLICMEASVNPPYIGVLELQERAPGNKFDTTSSEDEMVQDYQRLAPDHSYEIGIKIGPAATRQAASDLAKAWSHECKTLFRRRQCISGAACCAYSCPQRVGQYLCRQSAEKVGLDLALQTFGRSTYSKACATYSST</sequence>
<dbReference type="GeneID" id="20806700"/>
<organism evidence="1">
    <name type="scientific">Aphanomyces astaci</name>
    <name type="common">Crayfish plague agent</name>
    <dbReference type="NCBI Taxonomy" id="112090"/>
    <lineage>
        <taxon>Eukaryota</taxon>
        <taxon>Sar</taxon>
        <taxon>Stramenopiles</taxon>
        <taxon>Oomycota</taxon>
        <taxon>Saprolegniomycetes</taxon>
        <taxon>Saprolegniales</taxon>
        <taxon>Verrucalvaceae</taxon>
        <taxon>Aphanomyces</taxon>
    </lineage>
</organism>
<dbReference type="VEuPathDB" id="FungiDB:H257_04704"/>
<dbReference type="EMBL" id="KI913121">
    <property type="protein sequence ID" value="ETV82939.1"/>
    <property type="molecule type" value="Genomic_DNA"/>
</dbReference>
<dbReference type="InterPro" id="IPR036770">
    <property type="entry name" value="Ankyrin_rpt-contain_sf"/>
</dbReference>
<evidence type="ECO:0000313" key="1">
    <source>
        <dbReference type="EMBL" id="ETV82939.1"/>
    </source>
</evidence>
<gene>
    <name evidence="1" type="ORF">H257_04704</name>
</gene>
<name>W4GV71_APHAT</name>
<dbReference type="RefSeq" id="XP_009827610.1">
    <property type="nucleotide sequence ID" value="XM_009829308.1"/>
</dbReference>
<dbReference type="SUPFAM" id="SSF48403">
    <property type="entry name" value="Ankyrin repeat"/>
    <property type="match status" value="1"/>
</dbReference>
<dbReference type="InterPro" id="IPR002110">
    <property type="entry name" value="Ankyrin_rpt"/>
</dbReference>
<dbReference type="Pfam" id="PF12796">
    <property type="entry name" value="Ank_2"/>
    <property type="match status" value="1"/>
</dbReference>
<protein>
    <submittedName>
        <fullName evidence="1">Uncharacterized protein</fullName>
    </submittedName>
</protein>